<evidence type="ECO:0000256" key="3">
    <source>
        <dbReference type="ARBA" id="ARBA00022729"/>
    </source>
</evidence>
<comment type="similarity">
    <text evidence="1">Belongs to the bacterial solute-binding protein 5 family.</text>
</comment>
<dbReference type="EMBL" id="CP089291">
    <property type="protein sequence ID" value="UOF90531.1"/>
    <property type="molecule type" value="Genomic_DNA"/>
</dbReference>
<gene>
    <name evidence="6" type="ORF">LSG31_22185</name>
</gene>
<feature type="signal peptide" evidence="4">
    <location>
        <begin position="1"/>
        <end position="24"/>
    </location>
</feature>
<dbReference type="PROSITE" id="PS51257">
    <property type="entry name" value="PROKAR_LIPOPROTEIN"/>
    <property type="match status" value="1"/>
</dbReference>
<dbReference type="PANTHER" id="PTHR30290">
    <property type="entry name" value="PERIPLASMIC BINDING COMPONENT OF ABC TRANSPORTER"/>
    <property type="match status" value="1"/>
</dbReference>
<protein>
    <submittedName>
        <fullName evidence="6">ABC transporter substrate-binding protein</fullName>
    </submittedName>
</protein>
<sequence length="563" mass="62883">MKTWGKVVAATALASLTLTSIVGCGGATGSNASNPIAQDTGKPVDGGTLTLSMSSAPAGKYLPQVWDNEYDQWVAMFTYDTLLEYDKDLAYKPLLAEKWVISDDKKTITWHLNPNAKWTDGQPVTADDLAWTWNWMASKAYNDVIQGPYQGNVSYIEGFDQASKGRAQTMSGIHVIDPHTLSVTLKKPYAAALAILGMTQVLPKHIWANVPPDQYKIKMQDPKMLIGDGPFKITGIKPGESCTYVRNPDYYGGKPHIDKIVWRVVNSDVAAGQVKNGALDEVSTVNPQDADIYKSFSNVTYFEFPSTYFQYLGFKLNNPILKDKNVRHAIAYAINRKGIITGLLKGHGDVLNAPIYATSWANPPADQVHAYNFNIDKAKKLLDDAGYKAGADGFRTDPQGNPFQLTLAYPLGNKVREKTAPIIAKELQQIGLNVKLLAPKDFSAFAADVQHDRDNGMWLMGWGGQIDPDQTGFWSKDAMYNYSHLDSPKEEQLVADAVSGQAFNQDYRKKTMWKWSKFMNDELPWLPLYGERDIFVWNKRLHGVEQYPTVGIFQDVQNWWLSK</sequence>
<dbReference type="InterPro" id="IPR000914">
    <property type="entry name" value="SBP_5_dom"/>
</dbReference>
<proteinExistence type="inferred from homology"/>
<evidence type="ECO:0000313" key="7">
    <source>
        <dbReference type="Proteomes" id="UP000830167"/>
    </source>
</evidence>
<keyword evidence="3 4" id="KW-0732">Signal</keyword>
<evidence type="ECO:0000256" key="1">
    <source>
        <dbReference type="ARBA" id="ARBA00005695"/>
    </source>
</evidence>
<feature type="chain" id="PRO_5045267515" evidence="4">
    <location>
        <begin position="25"/>
        <end position="563"/>
    </location>
</feature>
<dbReference type="Gene3D" id="3.10.105.10">
    <property type="entry name" value="Dipeptide-binding Protein, Domain 3"/>
    <property type="match status" value="1"/>
</dbReference>
<keyword evidence="7" id="KW-1185">Reference proteome</keyword>
<keyword evidence="2" id="KW-0813">Transport</keyword>
<dbReference type="SUPFAM" id="SSF53850">
    <property type="entry name" value="Periplasmic binding protein-like II"/>
    <property type="match status" value="1"/>
</dbReference>
<reference evidence="6" key="1">
    <citation type="submission" date="2021-12" db="EMBL/GenBank/DDBJ databases">
        <title>Alicyclobacillaceae gen. nov., sp. nov., isolated from chalcocite enrichment system.</title>
        <authorList>
            <person name="Jiang Z."/>
        </authorList>
    </citation>
    <scope>NUCLEOTIDE SEQUENCE</scope>
    <source>
        <strain evidence="6">MYW30-H2</strain>
    </source>
</reference>
<dbReference type="RefSeq" id="WP_347437228.1">
    <property type="nucleotide sequence ID" value="NZ_CP089291.1"/>
</dbReference>
<evidence type="ECO:0000259" key="5">
    <source>
        <dbReference type="Pfam" id="PF00496"/>
    </source>
</evidence>
<dbReference type="PIRSF" id="PIRSF002741">
    <property type="entry name" value="MppA"/>
    <property type="match status" value="1"/>
</dbReference>
<name>A0ABY4CMS2_9BACL</name>
<dbReference type="Gene3D" id="3.40.190.10">
    <property type="entry name" value="Periplasmic binding protein-like II"/>
    <property type="match status" value="1"/>
</dbReference>
<evidence type="ECO:0000256" key="4">
    <source>
        <dbReference type="SAM" id="SignalP"/>
    </source>
</evidence>
<dbReference type="Gene3D" id="3.90.76.10">
    <property type="entry name" value="Dipeptide-binding Protein, Domain 1"/>
    <property type="match status" value="1"/>
</dbReference>
<dbReference type="InterPro" id="IPR039424">
    <property type="entry name" value="SBP_5"/>
</dbReference>
<dbReference type="InterPro" id="IPR030678">
    <property type="entry name" value="Peptide/Ni-bd"/>
</dbReference>
<organism evidence="6 7">
    <name type="scientific">Fodinisporobacter ferrooxydans</name>
    <dbReference type="NCBI Taxonomy" id="2901836"/>
    <lineage>
        <taxon>Bacteria</taxon>
        <taxon>Bacillati</taxon>
        <taxon>Bacillota</taxon>
        <taxon>Bacilli</taxon>
        <taxon>Bacillales</taxon>
        <taxon>Alicyclobacillaceae</taxon>
        <taxon>Fodinisporobacter</taxon>
    </lineage>
</organism>
<accession>A0ABY4CMS2</accession>
<dbReference type="PANTHER" id="PTHR30290:SF9">
    <property type="entry name" value="OLIGOPEPTIDE-BINDING PROTEIN APPA"/>
    <property type="match status" value="1"/>
</dbReference>
<feature type="domain" description="Solute-binding protein family 5" evidence="5">
    <location>
        <begin position="91"/>
        <end position="475"/>
    </location>
</feature>
<evidence type="ECO:0000313" key="6">
    <source>
        <dbReference type="EMBL" id="UOF90531.1"/>
    </source>
</evidence>
<dbReference type="Proteomes" id="UP000830167">
    <property type="component" value="Chromosome"/>
</dbReference>
<dbReference type="Pfam" id="PF00496">
    <property type="entry name" value="SBP_bac_5"/>
    <property type="match status" value="1"/>
</dbReference>
<evidence type="ECO:0000256" key="2">
    <source>
        <dbReference type="ARBA" id="ARBA00022448"/>
    </source>
</evidence>